<name>A0A078FZ85_BRANA</name>
<sequence length="18" mass="2062">MCVLHNRLCCLSKKTSPK</sequence>
<keyword evidence="2" id="KW-1185">Reference proteome</keyword>
<dbReference type="PaxDb" id="3708-A0A078FZ85"/>
<dbReference type="Gramene" id="CDY18504">
    <property type="protein sequence ID" value="CDY18504"/>
    <property type="gene ID" value="GSBRNA2T00005515001"/>
</dbReference>
<accession>A0A078FZ85</accession>
<protein>
    <submittedName>
        <fullName evidence="1">BnaA01g26910D protein</fullName>
    </submittedName>
</protein>
<proteinExistence type="predicted"/>
<gene>
    <name evidence="1" type="primary">BnaA01g26910D</name>
    <name evidence="1" type="ORF">GSBRNA2T00005515001</name>
</gene>
<dbReference type="Proteomes" id="UP000028999">
    <property type="component" value="Unassembled WGS sequence"/>
</dbReference>
<evidence type="ECO:0000313" key="2">
    <source>
        <dbReference type="Proteomes" id="UP000028999"/>
    </source>
</evidence>
<reference evidence="1 2" key="1">
    <citation type="journal article" date="2014" name="Science">
        <title>Plant genetics. Early allopolyploid evolution in the post-Neolithic Brassica napus oilseed genome.</title>
        <authorList>
            <person name="Chalhoub B."/>
            <person name="Denoeud F."/>
            <person name="Liu S."/>
            <person name="Parkin I.A."/>
            <person name="Tang H."/>
            <person name="Wang X."/>
            <person name="Chiquet J."/>
            <person name="Belcram H."/>
            <person name="Tong C."/>
            <person name="Samans B."/>
            <person name="Correa M."/>
            <person name="Da Silva C."/>
            <person name="Just J."/>
            <person name="Falentin C."/>
            <person name="Koh C.S."/>
            <person name="Le Clainche I."/>
            <person name="Bernard M."/>
            <person name="Bento P."/>
            <person name="Noel B."/>
            <person name="Labadie K."/>
            <person name="Alberti A."/>
            <person name="Charles M."/>
            <person name="Arnaud D."/>
            <person name="Guo H."/>
            <person name="Daviaud C."/>
            <person name="Alamery S."/>
            <person name="Jabbari K."/>
            <person name="Zhao M."/>
            <person name="Edger P.P."/>
            <person name="Chelaifa H."/>
            <person name="Tack D."/>
            <person name="Lassalle G."/>
            <person name="Mestiri I."/>
            <person name="Schnel N."/>
            <person name="Le Paslier M.C."/>
            <person name="Fan G."/>
            <person name="Renault V."/>
            <person name="Bayer P.E."/>
            <person name="Golicz A.A."/>
            <person name="Manoli S."/>
            <person name="Lee T.H."/>
            <person name="Thi V.H."/>
            <person name="Chalabi S."/>
            <person name="Hu Q."/>
            <person name="Fan C."/>
            <person name="Tollenaere R."/>
            <person name="Lu Y."/>
            <person name="Battail C."/>
            <person name="Shen J."/>
            <person name="Sidebottom C.H."/>
            <person name="Wang X."/>
            <person name="Canaguier A."/>
            <person name="Chauveau A."/>
            <person name="Berard A."/>
            <person name="Deniot G."/>
            <person name="Guan M."/>
            <person name="Liu Z."/>
            <person name="Sun F."/>
            <person name="Lim Y.P."/>
            <person name="Lyons E."/>
            <person name="Town C.D."/>
            <person name="Bancroft I."/>
            <person name="Wang X."/>
            <person name="Meng J."/>
            <person name="Ma J."/>
            <person name="Pires J.C."/>
            <person name="King G.J."/>
            <person name="Brunel D."/>
            <person name="Delourme R."/>
            <person name="Renard M."/>
            <person name="Aury J.M."/>
            <person name="Adams K.L."/>
            <person name="Batley J."/>
            <person name="Snowdon R.J."/>
            <person name="Tost J."/>
            <person name="Edwards D."/>
            <person name="Zhou Y."/>
            <person name="Hua W."/>
            <person name="Sharpe A.G."/>
            <person name="Paterson A.H."/>
            <person name="Guan C."/>
            <person name="Wincker P."/>
        </authorList>
    </citation>
    <scope>NUCLEOTIDE SEQUENCE [LARGE SCALE GENOMIC DNA]</scope>
    <source>
        <strain evidence="2">cv. Darmor-bzh</strain>
    </source>
</reference>
<organism evidence="1 2">
    <name type="scientific">Brassica napus</name>
    <name type="common">Rape</name>
    <dbReference type="NCBI Taxonomy" id="3708"/>
    <lineage>
        <taxon>Eukaryota</taxon>
        <taxon>Viridiplantae</taxon>
        <taxon>Streptophyta</taxon>
        <taxon>Embryophyta</taxon>
        <taxon>Tracheophyta</taxon>
        <taxon>Spermatophyta</taxon>
        <taxon>Magnoliopsida</taxon>
        <taxon>eudicotyledons</taxon>
        <taxon>Gunneridae</taxon>
        <taxon>Pentapetalae</taxon>
        <taxon>rosids</taxon>
        <taxon>malvids</taxon>
        <taxon>Brassicales</taxon>
        <taxon>Brassicaceae</taxon>
        <taxon>Brassiceae</taxon>
        <taxon>Brassica</taxon>
    </lineage>
</organism>
<dbReference type="AlphaFoldDB" id="A0A078FZ85"/>
<evidence type="ECO:0000313" key="1">
    <source>
        <dbReference type="EMBL" id="CDY18504.1"/>
    </source>
</evidence>
<dbReference type="EMBL" id="LK032086">
    <property type="protein sequence ID" value="CDY18504.1"/>
    <property type="molecule type" value="Genomic_DNA"/>
</dbReference>